<dbReference type="PROSITE" id="PS01124">
    <property type="entry name" value="HTH_ARAC_FAMILY_2"/>
    <property type="match status" value="1"/>
</dbReference>
<feature type="domain" description="HTH araC/xylS-type" evidence="4">
    <location>
        <begin position="214"/>
        <end position="312"/>
    </location>
</feature>
<dbReference type="InterPro" id="IPR009057">
    <property type="entry name" value="Homeodomain-like_sf"/>
</dbReference>
<dbReference type="KEGG" id="vpe:Varpa_4938"/>
<reference evidence="6" key="1">
    <citation type="submission" date="2010-12" db="EMBL/GenBank/DDBJ databases">
        <title>Complete sequence of Variovorax paradoxus EPS.</title>
        <authorList>
            <consortium name="US DOE Joint Genome Institute"/>
            <person name="Lucas S."/>
            <person name="Copeland A."/>
            <person name="Lapidus A."/>
            <person name="Cheng J.-F."/>
            <person name="Goodwin L."/>
            <person name="Pitluck S."/>
            <person name="Teshima H."/>
            <person name="Detter J.C."/>
            <person name="Han C."/>
            <person name="Tapia R."/>
            <person name="Land M."/>
            <person name="Hauser L."/>
            <person name="Kyrpides N."/>
            <person name="Ivanova N."/>
            <person name="Ovchinnikova G."/>
            <person name="Orwin P."/>
            <person name="Han J.-I.G."/>
            <person name="Woyke T."/>
        </authorList>
    </citation>
    <scope>NUCLEOTIDE SEQUENCE [LARGE SCALE GENOMIC DNA]</scope>
    <source>
        <strain evidence="6">EPS</strain>
    </source>
</reference>
<dbReference type="Proteomes" id="UP000008917">
    <property type="component" value="Chromosome"/>
</dbReference>
<keyword evidence="2" id="KW-0238">DNA-binding</keyword>
<name>E6V219_VARPE</name>
<dbReference type="eggNOG" id="COG2207">
    <property type="taxonomic scope" value="Bacteria"/>
</dbReference>
<dbReference type="AlphaFoldDB" id="E6V219"/>
<dbReference type="PROSITE" id="PS00041">
    <property type="entry name" value="HTH_ARAC_FAMILY_1"/>
    <property type="match status" value="1"/>
</dbReference>
<evidence type="ECO:0000313" key="5">
    <source>
        <dbReference type="EMBL" id="ADU39098.1"/>
    </source>
</evidence>
<evidence type="ECO:0000256" key="2">
    <source>
        <dbReference type="ARBA" id="ARBA00023125"/>
    </source>
</evidence>
<dbReference type="Pfam" id="PF12833">
    <property type="entry name" value="HTH_18"/>
    <property type="match status" value="1"/>
</dbReference>
<dbReference type="CDD" id="cd06976">
    <property type="entry name" value="cupin_MtlR-like_N"/>
    <property type="match status" value="1"/>
</dbReference>
<dbReference type="EMBL" id="CP002417">
    <property type="protein sequence ID" value="ADU39098.1"/>
    <property type="molecule type" value="Genomic_DNA"/>
</dbReference>
<evidence type="ECO:0000256" key="3">
    <source>
        <dbReference type="ARBA" id="ARBA00023163"/>
    </source>
</evidence>
<dbReference type="SMART" id="SM00342">
    <property type="entry name" value="HTH_ARAC"/>
    <property type="match status" value="1"/>
</dbReference>
<dbReference type="InterPro" id="IPR037923">
    <property type="entry name" value="HTH-like"/>
</dbReference>
<dbReference type="PANTHER" id="PTHR43280:SF27">
    <property type="entry name" value="TRANSCRIPTIONAL REGULATOR MTLR"/>
    <property type="match status" value="1"/>
</dbReference>
<dbReference type="Gene3D" id="1.10.10.60">
    <property type="entry name" value="Homeodomain-like"/>
    <property type="match status" value="2"/>
</dbReference>
<evidence type="ECO:0000259" key="4">
    <source>
        <dbReference type="PROSITE" id="PS01124"/>
    </source>
</evidence>
<accession>E6V219</accession>
<keyword evidence="1" id="KW-0805">Transcription regulation</keyword>
<sequence>MDAFAERSLCSATGLHGASPGCLMPEAEVDLEPARAITLGCEPSEEDGLIRCHSHGFPSPLARWHCHEEYELHLIAATSGEAFVGDWIGTFDPGHLVLCGPQLPHHWRSLDAPPEGVPQRDLIIHFSQEPIFEAAGKIPEFVEAVQLLKRAQYGIEFFGMAASAEKHWKGIERARGLKRFSVFCELLSDLARCTDYRLLSGVQASGGNDIKAINNLAARIAIDPSGDMNTAEAASELGMDAGRFGRLFRRSTGYGFVDYLNRVRIKKACLLLMQTERQVVSICYEVGFNNLSNFNRKFLEIKGITPKEYRKRSQRRLELGSSPSV</sequence>
<organism evidence="5 6">
    <name type="scientific">Variovorax paradoxus (strain EPS)</name>
    <dbReference type="NCBI Taxonomy" id="595537"/>
    <lineage>
        <taxon>Bacteria</taxon>
        <taxon>Pseudomonadati</taxon>
        <taxon>Pseudomonadota</taxon>
        <taxon>Betaproteobacteria</taxon>
        <taxon>Burkholderiales</taxon>
        <taxon>Comamonadaceae</taxon>
        <taxon>Variovorax</taxon>
    </lineage>
</organism>
<dbReference type="PANTHER" id="PTHR43280">
    <property type="entry name" value="ARAC-FAMILY TRANSCRIPTIONAL REGULATOR"/>
    <property type="match status" value="1"/>
</dbReference>
<dbReference type="STRING" id="595537.Varpa_4938"/>
<dbReference type="InterPro" id="IPR018060">
    <property type="entry name" value="HTH_AraC"/>
</dbReference>
<protein>
    <submittedName>
        <fullName evidence="5">Transcriptional regulator, AraC family</fullName>
    </submittedName>
</protein>
<dbReference type="RefSeq" id="WP_013543306.1">
    <property type="nucleotide sequence ID" value="NC_014931.1"/>
</dbReference>
<evidence type="ECO:0000256" key="1">
    <source>
        <dbReference type="ARBA" id="ARBA00023015"/>
    </source>
</evidence>
<dbReference type="SUPFAM" id="SSF46689">
    <property type="entry name" value="Homeodomain-like"/>
    <property type="match status" value="1"/>
</dbReference>
<dbReference type="SUPFAM" id="SSF51215">
    <property type="entry name" value="Regulatory protein AraC"/>
    <property type="match status" value="1"/>
</dbReference>
<dbReference type="GO" id="GO:0003700">
    <property type="term" value="F:DNA-binding transcription factor activity"/>
    <property type="evidence" value="ECO:0007669"/>
    <property type="project" value="InterPro"/>
</dbReference>
<evidence type="ECO:0000313" key="6">
    <source>
        <dbReference type="Proteomes" id="UP000008917"/>
    </source>
</evidence>
<gene>
    <name evidence="5" type="ordered locus">Varpa_4938</name>
</gene>
<dbReference type="HOGENOM" id="CLU_000445_88_3_4"/>
<dbReference type="InterPro" id="IPR018062">
    <property type="entry name" value="HTH_AraC-typ_CS"/>
</dbReference>
<reference evidence="5 6" key="2">
    <citation type="journal article" date="2013" name="Genome Announc.">
        <title>Genome of the Root-Associated Plant Growth-Promoting Bacterium Variovorax paradoxus Strain EPS.</title>
        <authorList>
            <person name="Han J.I."/>
            <person name="Spain J.C."/>
            <person name="Leadbetter J.R."/>
            <person name="Ovchinnikova G."/>
            <person name="Goodwin L.A."/>
            <person name="Han C.S."/>
            <person name="Woyke T."/>
            <person name="Davenport K.W."/>
            <person name="Orwin P.M."/>
        </authorList>
    </citation>
    <scope>NUCLEOTIDE SEQUENCE [LARGE SCALE GENOMIC DNA]</scope>
    <source>
        <strain evidence="5 6">EPS</strain>
    </source>
</reference>
<proteinExistence type="predicted"/>
<keyword evidence="3" id="KW-0804">Transcription</keyword>
<dbReference type="GO" id="GO:0043565">
    <property type="term" value="F:sequence-specific DNA binding"/>
    <property type="evidence" value="ECO:0007669"/>
    <property type="project" value="InterPro"/>
</dbReference>